<evidence type="ECO:0000256" key="4">
    <source>
        <dbReference type="ARBA" id="ARBA00022737"/>
    </source>
</evidence>
<evidence type="ECO:0000313" key="13">
    <source>
        <dbReference type="Proteomes" id="UP001152795"/>
    </source>
</evidence>
<evidence type="ECO:0000259" key="11">
    <source>
        <dbReference type="Pfam" id="PF00520"/>
    </source>
</evidence>
<keyword evidence="7" id="KW-0406">Ion transport</keyword>
<evidence type="ECO:0000313" key="12">
    <source>
        <dbReference type="EMBL" id="CAB4011341.1"/>
    </source>
</evidence>
<name>A0A7D9EIN2_PARCT</name>
<gene>
    <name evidence="12" type="ORF">PACLA_8A008672</name>
</gene>
<sequence>LGKYLTEDFLNNVLEWTLYICTFVFLLPVNDTKSKSQIEAGAIAIFIAWINFIWFLRRLPKFGIYVILTQNVFFSLLKTLPVVVLFVVAFAMTFLLLRSKDYAFSTIPWSALTTLIMMGGEIDYRDVFLDNKSSVYIIQCVFLVLFFLVMSIVVMNVFVGLAVGDTGEMMNRIKAESRRSKIRLIANRKFKDIETIRVDK</sequence>
<evidence type="ECO:0000256" key="3">
    <source>
        <dbReference type="ARBA" id="ARBA00022692"/>
    </source>
</evidence>
<comment type="caution">
    <text evidence="12">The sequence shown here is derived from an EMBL/GenBank/DDBJ whole genome shotgun (WGS) entry which is preliminary data.</text>
</comment>
<evidence type="ECO:0000256" key="9">
    <source>
        <dbReference type="ARBA" id="ARBA00023180"/>
    </source>
</evidence>
<dbReference type="GO" id="GO:1902495">
    <property type="term" value="C:transmembrane transporter complex"/>
    <property type="evidence" value="ECO:0007669"/>
    <property type="project" value="TreeGrafter"/>
</dbReference>
<keyword evidence="2" id="KW-0813">Transport</keyword>
<keyword evidence="6" id="KW-0040">ANK repeat</keyword>
<evidence type="ECO:0000256" key="6">
    <source>
        <dbReference type="ARBA" id="ARBA00023043"/>
    </source>
</evidence>
<dbReference type="GO" id="GO:0005216">
    <property type="term" value="F:monoatomic ion channel activity"/>
    <property type="evidence" value="ECO:0007669"/>
    <property type="project" value="InterPro"/>
</dbReference>
<dbReference type="InterPro" id="IPR005821">
    <property type="entry name" value="Ion_trans_dom"/>
</dbReference>
<proteinExistence type="predicted"/>
<evidence type="ECO:0000256" key="1">
    <source>
        <dbReference type="ARBA" id="ARBA00004141"/>
    </source>
</evidence>
<dbReference type="Pfam" id="PF00520">
    <property type="entry name" value="Ion_trans"/>
    <property type="match status" value="1"/>
</dbReference>
<dbReference type="Proteomes" id="UP001152795">
    <property type="component" value="Unassembled WGS sequence"/>
</dbReference>
<keyword evidence="5" id="KW-1133">Transmembrane helix</keyword>
<evidence type="ECO:0000256" key="7">
    <source>
        <dbReference type="ARBA" id="ARBA00023065"/>
    </source>
</evidence>
<dbReference type="OrthoDB" id="5987403at2759"/>
<evidence type="ECO:0000256" key="2">
    <source>
        <dbReference type="ARBA" id="ARBA00022448"/>
    </source>
</evidence>
<feature type="non-terminal residue" evidence="12">
    <location>
        <position position="1"/>
    </location>
</feature>
<keyword evidence="9" id="KW-0325">Glycoprotein</keyword>
<dbReference type="AlphaFoldDB" id="A0A7D9EIN2"/>
<feature type="domain" description="Ion transport" evidence="11">
    <location>
        <begin position="12"/>
        <end position="169"/>
    </location>
</feature>
<dbReference type="EMBL" id="CACRXK020007116">
    <property type="protein sequence ID" value="CAB4011341.1"/>
    <property type="molecule type" value="Genomic_DNA"/>
</dbReference>
<keyword evidence="10" id="KW-0407">Ion channel</keyword>
<keyword evidence="12" id="KW-0675">Receptor</keyword>
<comment type="subcellular location">
    <subcellularLocation>
        <location evidence="1">Membrane</location>
        <topology evidence="1">Multi-pass membrane protein</topology>
    </subcellularLocation>
</comment>
<keyword evidence="8" id="KW-0472">Membrane</keyword>
<keyword evidence="3" id="KW-0812">Transmembrane</keyword>
<reference evidence="12" key="1">
    <citation type="submission" date="2020-04" db="EMBL/GenBank/DDBJ databases">
        <authorList>
            <person name="Alioto T."/>
            <person name="Alioto T."/>
            <person name="Gomez Garrido J."/>
        </authorList>
    </citation>
    <scope>NUCLEOTIDE SEQUENCE</scope>
    <source>
        <strain evidence="12">A484AB</strain>
    </source>
</reference>
<dbReference type="PANTHER" id="PTHR47143">
    <property type="entry name" value="TRANSIENT RECEPTOR POTENTIAL CATION CHANNEL PROTEIN PAINLESS"/>
    <property type="match status" value="1"/>
</dbReference>
<evidence type="ECO:0000256" key="8">
    <source>
        <dbReference type="ARBA" id="ARBA00023136"/>
    </source>
</evidence>
<protein>
    <submittedName>
        <fullName evidence="12">Transient receptor potential cation channel subfamily A member 1</fullName>
    </submittedName>
</protein>
<organism evidence="12 13">
    <name type="scientific">Paramuricea clavata</name>
    <name type="common">Red gorgonian</name>
    <name type="synonym">Violescent sea-whip</name>
    <dbReference type="NCBI Taxonomy" id="317549"/>
    <lineage>
        <taxon>Eukaryota</taxon>
        <taxon>Metazoa</taxon>
        <taxon>Cnidaria</taxon>
        <taxon>Anthozoa</taxon>
        <taxon>Octocorallia</taxon>
        <taxon>Malacalcyonacea</taxon>
        <taxon>Plexauridae</taxon>
        <taxon>Paramuricea</taxon>
    </lineage>
</organism>
<dbReference type="InterPro" id="IPR052076">
    <property type="entry name" value="TRP_cation_channel"/>
</dbReference>
<evidence type="ECO:0000256" key="10">
    <source>
        <dbReference type="ARBA" id="ARBA00023303"/>
    </source>
</evidence>
<dbReference type="PANTHER" id="PTHR47143:SF1">
    <property type="entry name" value="ION_TRANS DOMAIN-CONTAINING PROTEIN"/>
    <property type="match status" value="1"/>
</dbReference>
<keyword evidence="4" id="KW-0677">Repeat</keyword>
<keyword evidence="13" id="KW-1185">Reference proteome</keyword>
<accession>A0A7D9EIN2</accession>
<dbReference type="Gene3D" id="1.10.287.70">
    <property type="match status" value="1"/>
</dbReference>
<evidence type="ECO:0000256" key="5">
    <source>
        <dbReference type="ARBA" id="ARBA00022989"/>
    </source>
</evidence>